<gene>
    <name evidence="2" type="ORF">LNINA_LOCUS5441</name>
</gene>
<feature type="region of interest" description="Disordered" evidence="1">
    <location>
        <begin position="27"/>
        <end position="46"/>
    </location>
</feature>
<evidence type="ECO:0000313" key="2">
    <source>
        <dbReference type="EMBL" id="CAK1545826.1"/>
    </source>
</evidence>
<reference evidence="2 3" key="1">
    <citation type="submission" date="2023-11" db="EMBL/GenBank/DDBJ databases">
        <authorList>
            <person name="Okamura Y."/>
        </authorList>
    </citation>
    <scope>NUCLEOTIDE SEQUENCE [LARGE SCALE GENOMIC DNA]</scope>
</reference>
<keyword evidence="3" id="KW-1185">Reference proteome</keyword>
<organism evidence="2 3">
    <name type="scientific">Leptosia nina</name>
    <dbReference type="NCBI Taxonomy" id="320188"/>
    <lineage>
        <taxon>Eukaryota</taxon>
        <taxon>Metazoa</taxon>
        <taxon>Ecdysozoa</taxon>
        <taxon>Arthropoda</taxon>
        <taxon>Hexapoda</taxon>
        <taxon>Insecta</taxon>
        <taxon>Pterygota</taxon>
        <taxon>Neoptera</taxon>
        <taxon>Endopterygota</taxon>
        <taxon>Lepidoptera</taxon>
        <taxon>Glossata</taxon>
        <taxon>Ditrysia</taxon>
        <taxon>Papilionoidea</taxon>
        <taxon>Pieridae</taxon>
        <taxon>Pierinae</taxon>
        <taxon>Leptosia</taxon>
    </lineage>
</organism>
<comment type="caution">
    <text evidence="2">The sequence shown here is derived from an EMBL/GenBank/DDBJ whole genome shotgun (WGS) entry which is preliminary data.</text>
</comment>
<dbReference type="AlphaFoldDB" id="A0AAV1J8M0"/>
<proteinExistence type="predicted"/>
<evidence type="ECO:0000313" key="3">
    <source>
        <dbReference type="Proteomes" id="UP001497472"/>
    </source>
</evidence>
<feature type="compositionally biased region" description="Polar residues" evidence="1">
    <location>
        <begin position="27"/>
        <end position="36"/>
    </location>
</feature>
<protein>
    <submittedName>
        <fullName evidence="2">Uncharacterized protein</fullName>
    </submittedName>
</protein>
<accession>A0AAV1J8M0</accession>
<evidence type="ECO:0000256" key="1">
    <source>
        <dbReference type="SAM" id="MobiDB-lite"/>
    </source>
</evidence>
<dbReference type="Proteomes" id="UP001497472">
    <property type="component" value="Unassembled WGS sequence"/>
</dbReference>
<name>A0AAV1J8M0_9NEOP</name>
<sequence>MNKIGVLELSVFKDNMISRRLEAANMEHQNATSNERPGTCDKTLRSPNTRFVSTSDKIGEFIYKDINTKAKNVVTLKKELSDSFKGGSTCPFSWIRHWVFAP</sequence>
<dbReference type="EMBL" id="CAVLEF010000007">
    <property type="protein sequence ID" value="CAK1545826.1"/>
    <property type="molecule type" value="Genomic_DNA"/>
</dbReference>